<dbReference type="Proteomes" id="UP000018721">
    <property type="component" value="Unassembled WGS sequence"/>
</dbReference>
<gene>
    <name evidence="2" type="ORF">F443_22779</name>
</gene>
<feature type="non-terminal residue" evidence="2">
    <location>
        <position position="1"/>
    </location>
</feature>
<feature type="domain" description="Exodeoxyribonuclease X-like C-terminal" evidence="1">
    <location>
        <begin position="157"/>
        <end position="182"/>
    </location>
</feature>
<evidence type="ECO:0000313" key="2">
    <source>
        <dbReference type="EMBL" id="ETI30101.1"/>
    </source>
</evidence>
<sequence length="183" mass="21767">KRNTNFGFEHLYNLCLDDKEFSFEDKLTAAHISFDAPIDPERGWLLPAHRDFYSTPTDIVADSDTETEGEDEDEFTAPCGCHASQLTRLGRCRHGRSMARMRLLNMDFKLPLGKHKDRMLQDVMREDPRYVIWLSKQKWMEDEFKEVVMQNIDSMELNFGKHKEKTLKKIKEEDPKYYEWLLR</sequence>
<evidence type="ECO:0000259" key="1">
    <source>
        <dbReference type="Pfam" id="PF20600"/>
    </source>
</evidence>
<proteinExistence type="predicted"/>
<evidence type="ECO:0000313" key="3">
    <source>
        <dbReference type="Proteomes" id="UP000018721"/>
    </source>
</evidence>
<accession>V9DTY0</accession>
<protein>
    <recommendedName>
        <fullName evidence="1">Exodeoxyribonuclease X-like C-terminal domain-containing protein</fullName>
    </recommendedName>
</protein>
<dbReference type="AlphaFoldDB" id="V9DTY0"/>
<dbReference type="Pfam" id="PF20600">
    <property type="entry name" value="ExoX-like_C"/>
    <property type="match status" value="1"/>
</dbReference>
<comment type="caution">
    <text evidence="2">The sequence shown here is derived from an EMBL/GenBank/DDBJ whole genome shotgun (WGS) entry which is preliminary data.</text>
</comment>
<keyword evidence="3" id="KW-1185">Reference proteome</keyword>
<dbReference type="InterPro" id="IPR046768">
    <property type="entry name" value="ExoX-like_C"/>
</dbReference>
<dbReference type="EMBL" id="ANIZ01004443">
    <property type="protein sequence ID" value="ETI30101.1"/>
    <property type="molecule type" value="Genomic_DNA"/>
</dbReference>
<name>V9DTY0_PHYNI</name>
<reference evidence="2 3" key="1">
    <citation type="submission" date="2013-11" db="EMBL/GenBank/DDBJ databases">
        <title>The Genome Sequence of Phytophthora parasitica P1569.</title>
        <authorList>
            <consortium name="The Broad Institute Genomics Platform"/>
            <person name="Russ C."/>
            <person name="Tyler B."/>
            <person name="Panabieres F."/>
            <person name="Shan W."/>
            <person name="Tripathy S."/>
            <person name="Grunwald N."/>
            <person name="Machado M."/>
            <person name="Johnson C.S."/>
            <person name="Arredondo F."/>
            <person name="Hong C."/>
            <person name="Coffey M."/>
            <person name="Young S.K."/>
            <person name="Zeng Q."/>
            <person name="Gargeya S."/>
            <person name="Fitzgerald M."/>
            <person name="Abouelleil A."/>
            <person name="Alvarado L."/>
            <person name="Chapman S.B."/>
            <person name="Gainer-Dewar J."/>
            <person name="Goldberg J."/>
            <person name="Griggs A."/>
            <person name="Gujja S."/>
            <person name="Hansen M."/>
            <person name="Howarth C."/>
            <person name="Imamovic A."/>
            <person name="Ireland A."/>
            <person name="Larimer J."/>
            <person name="McCowan C."/>
            <person name="Murphy C."/>
            <person name="Pearson M."/>
            <person name="Poon T.W."/>
            <person name="Priest M."/>
            <person name="Roberts A."/>
            <person name="Saif S."/>
            <person name="Shea T."/>
            <person name="Sykes S."/>
            <person name="Wortman J."/>
            <person name="Nusbaum C."/>
            <person name="Birren B."/>
        </authorList>
    </citation>
    <scope>NUCLEOTIDE SEQUENCE [LARGE SCALE GENOMIC DNA]</scope>
    <source>
        <strain evidence="2 3">P1569</strain>
    </source>
</reference>
<organism evidence="2 3">
    <name type="scientific">Phytophthora nicotianae P1569</name>
    <dbReference type="NCBI Taxonomy" id="1317065"/>
    <lineage>
        <taxon>Eukaryota</taxon>
        <taxon>Sar</taxon>
        <taxon>Stramenopiles</taxon>
        <taxon>Oomycota</taxon>
        <taxon>Peronosporomycetes</taxon>
        <taxon>Peronosporales</taxon>
        <taxon>Peronosporaceae</taxon>
        <taxon>Phytophthora</taxon>
    </lineage>
</organism>